<feature type="domain" description="DUF7330" evidence="2">
    <location>
        <begin position="67"/>
        <end position="239"/>
    </location>
</feature>
<dbReference type="EMBL" id="KL142371">
    <property type="protein sequence ID" value="KDR80666.1"/>
    <property type="molecule type" value="Genomic_DNA"/>
</dbReference>
<evidence type="ECO:0000256" key="1">
    <source>
        <dbReference type="SAM" id="MobiDB-lite"/>
    </source>
</evidence>
<dbReference type="HOGENOM" id="CLU_073872_0_0_1"/>
<evidence type="ECO:0000313" key="4">
    <source>
        <dbReference type="Proteomes" id="UP000027222"/>
    </source>
</evidence>
<gene>
    <name evidence="3" type="ORF">GALMADRAFT_222262</name>
</gene>
<name>A0A067TBY4_GALM3</name>
<evidence type="ECO:0000259" key="2">
    <source>
        <dbReference type="Pfam" id="PF24016"/>
    </source>
</evidence>
<feature type="region of interest" description="Disordered" evidence="1">
    <location>
        <begin position="40"/>
        <end position="65"/>
    </location>
</feature>
<dbReference type="AlphaFoldDB" id="A0A067TBY4"/>
<evidence type="ECO:0000313" key="3">
    <source>
        <dbReference type="EMBL" id="KDR80666.1"/>
    </source>
</evidence>
<protein>
    <recommendedName>
        <fullName evidence="2">DUF7330 domain-containing protein</fullName>
    </recommendedName>
</protein>
<accession>A0A067TBY4</accession>
<dbReference type="OrthoDB" id="2593559at2759"/>
<sequence length="281" mass="31130">MIVDPRTGKPPAKDAHTSMVHKLVDEPPAYSDHRSVAGQYLPPVHHNFDPGNPASATPNPPPSADQVHIFDRKHDIQGTFFIDPLVPDLNRRKKHKSKHPLPHASFRSRHGAIDLELATTGNIQDAPKANVAVSSRSGDIKIKLLPMPPSRPRMGLDVNSHHGNVVLFLPEGFAGVVHLTTRKGDMQVLPALSAFIKIVKSSNREMIFMIGTQNNVYELDNSREASFCEVNSRRGNIVIGLSGRDHYSPQVGFWKRLGSYLMPRGESSGPVKDEKLERHCH</sequence>
<reference evidence="4" key="1">
    <citation type="journal article" date="2014" name="Proc. Natl. Acad. Sci. U.S.A.">
        <title>Extensive sampling of basidiomycete genomes demonstrates inadequacy of the white-rot/brown-rot paradigm for wood decay fungi.</title>
        <authorList>
            <person name="Riley R."/>
            <person name="Salamov A.A."/>
            <person name="Brown D.W."/>
            <person name="Nagy L.G."/>
            <person name="Floudas D."/>
            <person name="Held B.W."/>
            <person name="Levasseur A."/>
            <person name="Lombard V."/>
            <person name="Morin E."/>
            <person name="Otillar R."/>
            <person name="Lindquist E.A."/>
            <person name="Sun H."/>
            <person name="LaButti K.M."/>
            <person name="Schmutz J."/>
            <person name="Jabbour D."/>
            <person name="Luo H."/>
            <person name="Baker S.E."/>
            <person name="Pisabarro A.G."/>
            <person name="Walton J.D."/>
            <person name="Blanchette R.A."/>
            <person name="Henrissat B."/>
            <person name="Martin F."/>
            <person name="Cullen D."/>
            <person name="Hibbett D.S."/>
            <person name="Grigoriev I.V."/>
        </authorList>
    </citation>
    <scope>NUCLEOTIDE SEQUENCE [LARGE SCALE GENOMIC DNA]</scope>
    <source>
        <strain evidence="4">CBS 339.88</strain>
    </source>
</reference>
<organism evidence="3 4">
    <name type="scientific">Galerina marginata (strain CBS 339.88)</name>
    <dbReference type="NCBI Taxonomy" id="685588"/>
    <lineage>
        <taxon>Eukaryota</taxon>
        <taxon>Fungi</taxon>
        <taxon>Dikarya</taxon>
        <taxon>Basidiomycota</taxon>
        <taxon>Agaricomycotina</taxon>
        <taxon>Agaricomycetes</taxon>
        <taxon>Agaricomycetidae</taxon>
        <taxon>Agaricales</taxon>
        <taxon>Agaricineae</taxon>
        <taxon>Strophariaceae</taxon>
        <taxon>Galerina</taxon>
    </lineage>
</organism>
<dbReference type="InterPro" id="IPR055754">
    <property type="entry name" value="DUF7330"/>
</dbReference>
<keyword evidence="4" id="KW-1185">Reference proteome</keyword>
<proteinExistence type="predicted"/>
<dbReference type="Pfam" id="PF24016">
    <property type="entry name" value="DUF7330"/>
    <property type="match status" value="1"/>
</dbReference>
<dbReference type="Proteomes" id="UP000027222">
    <property type="component" value="Unassembled WGS sequence"/>
</dbReference>